<keyword evidence="3 9" id="KW-0813">Transport</keyword>
<dbReference type="PANTHER" id="PTHR30614:SF37">
    <property type="entry name" value="AMINO-ACID ABC TRANSPORTER PERMEASE PROTEIN YHDX-RELATED"/>
    <property type="match status" value="1"/>
</dbReference>
<evidence type="ECO:0000256" key="6">
    <source>
        <dbReference type="ARBA" id="ARBA00022970"/>
    </source>
</evidence>
<keyword evidence="7 9" id="KW-1133">Transmembrane helix</keyword>
<keyword evidence="6" id="KW-0029">Amino-acid transport</keyword>
<evidence type="ECO:0000256" key="2">
    <source>
        <dbReference type="ARBA" id="ARBA00010072"/>
    </source>
</evidence>
<dbReference type="AlphaFoldDB" id="A0A4P7IFK2"/>
<sequence>MQAGTTHHPDHSPSSAGGDCVDDVINNFDLVLKAFWLTIQLTVLSGLASLFLGTLLGALRVGPISVLRQFASIYVSVVRNTPLLVIFIFVFIAAPTLGWFIETPFLLKGVITMTIYTSAFVCENVRSGVNSVALGQAEAARAIGLTFTQVMSQIILPQSFRAIVPPLVSTLIAMTKNTSIAAVFGLMEATGRMRYFTNNNADDRPLIFLTFALGYVIIVELMSFGASRLERRWQVAR</sequence>
<dbReference type="OrthoDB" id="3181282at2"/>
<gene>
    <name evidence="11" type="ORF">EXE58_11620</name>
</gene>
<keyword evidence="5 9" id="KW-0812">Transmembrane</keyword>
<organism evidence="11 12">
    <name type="scientific">Nocardioides seonyuensis</name>
    <dbReference type="NCBI Taxonomy" id="2518371"/>
    <lineage>
        <taxon>Bacteria</taxon>
        <taxon>Bacillati</taxon>
        <taxon>Actinomycetota</taxon>
        <taxon>Actinomycetes</taxon>
        <taxon>Propionibacteriales</taxon>
        <taxon>Nocardioidaceae</taxon>
        <taxon>Nocardioides</taxon>
    </lineage>
</organism>
<dbReference type="NCBIfam" id="TIGR01726">
    <property type="entry name" value="HEQRo_perm_3TM"/>
    <property type="match status" value="1"/>
</dbReference>
<keyword evidence="8 9" id="KW-0472">Membrane</keyword>
<dbReference type="KEGG" id="nsn:EXE58_11620"/>
<dbReference type="PANTHER" id="PTHR30614">
    <property type="entry name" value="MEMBRANE COMPONENT OF AMINO ACID ABC TRANSPORTER"/>
    <property type="match status" value="1"/>
</dbReference>
<dbReference type="CDD" id="cd06261">
    <property type="entry name" value="TM_PBP2"/>
    <property type="match status" value="1"/>
</dbReference>
<dbReference type="GO" id="GO:0043190">
    <property type="term" value="C:ATP-binding cassette (ABC) transporter complex"/>
    <property type="evidence" value="ECO:0007669"/>
    <property type="project" value="InterPro"/>
</dbReference>
<accession>A0A4P7IFK2</accession>
<dbReference type="GO" id="GO:0022857">
    <property type="term" value="F:transmembrane transporter activity"/>
    <property type="evidence" value="ECO:0007669"/>
    <property type="project" value="InterPro"/>
</dbReference>
<evidence type="ECO:0000256" key="8">
    <source>
        <dbReference type="ARBA" id="ARBA00023136"/>
    </source>
</evidence>
<dbReference type="InterPro" id="IPR043429">
    <property type="entry name" value="ArtM/GltK/GlnP/TcyL/YhdX-like"/>
</dbReference>
<dbReference type="Proteomes" id="UP000294853">
    <property type="component" value="Chromosome"/>
</dbReference>
<keyword evidence="4" id="KW-1003">Cell membrane</keyword>
<dbReference type="PROSITE" id="PS50928">
    <property type="entry name" value="ABC_TM1"/>
    <property type="match status" value="1"/>
</dbReference>
<evidence type="ECO:0000256" key="3">
    <source>
        <dbReference type="ARBA" id="ARBA00022448"/>
    </source>
</evidence>
<dbReference type="Gene3D" id="1.10.3720.10">
    <property type="entry name" value="MetI-like"/>
    <property type="match status" value="1"/>
</dbReference>
<comment type="similarity">
    <text evidence="2">Belongs to the binding-protein-dependent transport system permease family. HisMQ subfamily.</text>
</comment>
<keyword evidence="12" id="KW-1185">Reference proteome</keyword>
<comment type="subcellular location">
    <subcellularLocation>
        <location evidence="1 9">Cell membrane</location>
        <topology evidence="1 9">Multi-pass membrane protein</topology>
    </subcellularLocation>
</comment>
<evidence type="ECO:0000256" key="1">
    <source>
        <dbReference type="ARBA" id="ARBA00004651"/>
    </source>
</evidence>
<proteinExistence type="inferred from homology"/>
<dbReference type="InterPro" id="IPR000515">
    <property type="entry name" value="MetI-like"/>
</dbReference>
<feature type="transmembrane region" description="Helical" evidence="9">
    <location>
        <begin position="80"/>
        <end position="101"/>
    </location>
</feature>
<dbReference type="InterPro" id="IPR035906">
    <property type="entry name" value="MetI-like_sf"/>
</dbReference>
<protein>
    <submittedName>
        <fullName evidence="11">Amino acid ABC transporter permease</fullName>
    </submittedName>
</protein>
<dbReference type="Pfam" id="PF00528">
    <property type="entry name" value="BPD_transp_1"/>
    <property type="match status" value="1"/>
</dbReference>
<evidence type="ECO:0000256" key="9">
    <source>
        <dbReference type="RuleBase" id="RU363032"/>
    </source>
</evidence>
<feature type="transmembrane region" description="Helical" evidence="9">
    <location>
        <begin position="206"/>
        <end position="227"/>
    </location>
</feature>
<name>A0A4P7IFK2_9ACTN</name>
<evidence type="ECO:0000259" key="10">
    <source>
        <dbReference type="PROSITE" id="PS50928"/>
    </source>
</evidence>
<evidence type="ECO:0000256" key="4">
    <source>
        <dbReference type="ARBA" id="ARBA00022475"/>
    </source>
</evidence>
<dbReference type="InterPro" id="IPR010065">
    <property type="entry name" value="AA_ABC_transptr_permease_3TM"/>
</dbReference>
<evidence type="ECO:0000313" key="11">
    <source>
        <dbReference type="EMBL" id="QBX56045.1"/>
    </source>
</evidence>
<dbReference type="GO" id="GO:0006865">
    <property type="term" value="P:amino acid transport"/>
    <property type="evidence" value="ECO:0007669"/>
    <property type="project" value="UniProtKB-KW"/>
</dbReference>
<evidence type="ECO:0000256" key="7">
    <source>
        <dbReference type="ARBA" id="ARBA00022989"/>
    </source>
</evidence>
<dbReference type="EMBL" id="CP038436">
    <property type="protein sequence ID" value="QBX56045.1"/>
    <property type="molecule type" value="Genomic_DNA"/>
</dbReference>
<evidence type="ECO:0000256" key="5">
    <source>
        <dbReference type="ARBA" id="ARBA00022692"/>
    </source>
</evidence>
<reference evidence="11 12" key="1">
    <citation type="submission" date="2019-03" db="EMBL/GenBank/DDBJ databases">
        <title>Three New Species of Nocardioides, Nocardioides euryhalodurans sp. nov., Nocardioides seonyuensis sp. nov. and Nocardioides eburneoflavus sp. nov. Iolated from Soil.</title>
        <authorList>
            <person name="Roh S.G."/>
            <person name="Lee C."/>
            <person name="Kim M.-K."/>
            <person name="Kim S.B."/>
        </authorList>
    </citation>
    <scope>NUCLEOTIDE SEQUENCE [LARGE SCALE GENOMIC DNA]</scope>
    <source>
        <strain evidence="11 12">MMS17-SY207-3</strain>
    </source>
</reference>
<dbReference type="SUPFAM" id="SSF161098">
    <property type="entry name" value="MetI-like"/>
    <property type="match status" value="1"/>
</dbReference>
<feature type="domain" description="ABC transmembrane type-1" evidence="10">
    <location>
        <begin position="35"/>
        <end position="226"/>
    </location>
</feature>
<feature type="transmembrane region" description="Helical" evidence="9">
    <location>
        <begin position="34"/>
        <end position="59"/>
    </location>
</feature>
<evidence type="ECO:0000313" key="12">
    <source>
        <dbReference type="Proteomes" id="UP000294853"/>
    </source>
</evidence>